<dbReference type="PIRSF" id="PIRSF006483">
    <property type="entry name" value="Membrane_protein_YitT"/>
    <property type="match status" value="1"/>
</dbReference>
<reference evidence="8 9" key="1">
    <citation type="submission" date="2019-08" db="EMBL/GenBank/DDBJ databases">
        <title>In-depth cultivation of the pig gut microbiome towards novel bacterial diversity and tailored functional studies.</title>
        <authorList>
            <person name="Wylensek D."/>
            <person name="Hitch T.C.A."/>
            <person name="Clavel T."/>
        </authorList>
    </citation>
    <scope>NUCLEOTIDE SEQUENCE [LARGE SCALE GENOMIC DNA]</scope>
    <source>
        <strain evidence="8 9">WCA-MUC-591-APC-4B</strain>
    </source>
</reference>
<evidence type="ECO:0000259" key="7">
    <source>
        <dbReference type="Pfam" id="PF10035"/>
    </source>
</evidence>
<feature type="transmembrane region" description="Helical" evidence="6">
    <location>
        <begin position="158"/>
        <end position="178"/>
    </location>
</feature>
<keyword evidence="4 6" id="KW-1133">Transmembrane helix</keyword>
<feature type="transmembrane region" description="Helical" evidence="6">
    <location>
        <begin position="88"/>
        <end position="109"/>
    </location>
</feature>
<dbReference type="InterPro" id="IPR003740">
    <property type="entry name" value="YitT"/>
</dbReference>
<evidence type="ECO:0000256" key="2">
    <source>
        <dbReference type="ARBA" id="ARBA00022475"/>
    </source>
</evidence>
<organism evidence="8 9">
    <name type="scientific">Mogibacterium kristiansenii</name>
    <dbReference type="NCBI Taxonomy" id="2606708"/>
    <lineage>
        <taxon>Bacteria</taxon>
        <taxon>Bacillati</taxon>
        <taxon>Bacillota</taxon>
        <taxon>Clostridia</taxon>
        <taxon>Peptostreptococcales</taxon>
        <taxon>Anaerovoracaceae</taxon>
        <taxon>Mogibacterium</taxon>
    </lineage>
</organism>
<keyword evidence="5 6" id="KW-0472">Membrane</keyword>
<dbReference type="CDD" id="cd16380">
    <property type="entry name" value="YitT_C"/>
    <property type="match status" value="1"/>
</dbReference>
<dbReference type="GO" id="GO:0005886">
    <property type="term" value="C:plasma membrane"/>
    <property type="evidence" value="ECO:0007669"/>
    <property type="project" value="UniProtKB-SubCell"/>
</dbReference>
<evidence type="ECO:0000256" key="6">
    <source>
        <dbReference type="SAM" id="Phobius"/>
    </source>
</evidence>
<accession>A0A6N7XIJ9</accession>
<feature type="transmembrane region" description="Helical" evidence="6">
    <location>
        <begin position="12"/>
        <end position="36"/>
    </location>
</feature>
<dbReference type="InterPro" id="IPR051461">
    <property type="entry name" value="UPF0750_membrane"/>
</dbReference>
<keyword evidence="3 6" id="KW-0812">Transmembrane</keyword>
<gene>
    <name evidence="8" type="ORF">FYJ65_05315</name>
</gene>
<keyword evidence="2" id="KW-1003">Cell membrane</keyword>
<evidence type="ECO:0000256" key="5">
    <source>
        <dbReference type="ARBA" id="ARBA00023136"/>
    </source>
</evidence>
<dbReference type="Pfam" id="PF02588">
    <property type="entry name" value="YitT_membrane"/>
    <property type="match status" value="1"/>
</dbReference>
<keyword evidence="9" id="KW-1185">Reference proteome</keyword>
<proteinExistence type="predicted"/>
<evidence type="ECO:0000313" key="9">
    <source>
        <dbReference type="Proteomes" id="UP000469424"/>
    </source>
</evidence>
<comment type="subcellular location">
    <subcellularLocation>
        <location evidence="1">Cell membrane</location>
        <topology evidence="1">Multi-pass membrane protein</topology>
    </subcellularLocation>
</comment>
<comment type="caution">
    <text evidence="8">The sequence shown here is derived from an EMBL/GenBank/DDBJ whole genome shotgun (WGS) entry which is preliminary data.</text>
</comment>
<dbReference type="EMBL" id="VUNA01000008">
    <property type="protein sequence ID" value="MST70764.1"/>
    <property type="molecule type" value="Genomic_DNA"/>
</dbReference>
<feature type="domain" description="DUF2179" evidence="7">
    <location>
        <begin position="231"/>
        <end position="285"/>
    </location>
</feature>
<dbReference type="RefSeq" id="WP_154554326.1">
    <property type="nucleotide sequence ID" value="NZ_VUNA01000008.1"/>
</dbReference>
<dbReference type="InterPro" id="IPR015867">
    <property type="entry name" value="N-reg_PII/ATP_PRibTrfase_C"/>
</dbReference>
<name>A0A6N7XIJ9_9FIRM</name>
<dbReference type="PANTHER" id="PTHR33545">
    <property type="entry name" value="UPF0750 MEMBRANE PROTEIN YITT-RELATED"/>
    <property type="match status" value="1"/>
</dbReference>
<evidence type="ECO:0000256" key="1">
    <source>
        <dbReference type="ARBA" id="ARBA00004651"/>
    </source>
</evidence>
<dbReference type="InterPro" id="IPR019264">
    <property type="entry name" value="DUF2179"/>
</dbReference>
<sequence>MMDEKKSDKGKKFLRSAIVVVCSAFAGSAAQIFVMIPNGLTSGGLPGIVRIITHFMPWNYSLVYYCFGMAVVALVYFTLGWKDVQKIIALSIAYPVIMYGMEQVDFSLLSHKDPFLASVLVGVLYGAATGIGYIDGFSSGGTDSIARVIKFRLMKHVPIGRIMLFLDGSVIVMSAFVFDRNVAFYALITVFITSKITESILLGISGVQVSVAVITNEPQLLVDFVMHEMHRGVTTYTSTGEYTKTERRSVQIICSPRESLQIKSFLAEHDEHAFVTVTKLSSVWGLGRGFSDIHEVDNN</sequence>
<protein>
    <submittedName>
        <fullName evidence="8">YitT family protein</fullName>
    </submittedName>
</protein>
<dbReference type="PANTHER" id="PTHR33545:SF5">
    <property type="entry name" value="UPF0750 MEMBRANE PROTEIN YITT"/>
    <property type="match status" value="1"/>
</dbReference>
<evidence type="ECO:0000256" key="3">
    <source>
        <dbReference type="ARBA" id="ARBA00022692"/>
    </source>
</evidence>
<feature type="transmembrane region" description="Helical" evidence="6">
    <location>
        <begin position="62"/>
        <end position="81"/>
    </location>
</feature>
<dbReference type="AlphaFoldDB" id="A0A6N7XIJ9"/>
<dbReference type="Proteomes" id="UP000469424">
    <property type="component" value="Unassembled WGS sequence"/>
</dbReference>
<dbReference type="Gene3D" id="3.30.70.120">
    <property type="match status" value="1"/>
</dbReference>
<evidence type="ECO:0000313" key="8">
    <source>
        <dbReference type="EMBL" id="MST70764.1"/>
    </source>
</evidence>
<feature type="transmembrane region" description="Helical" evidence="6">
    <location>
        <begin position="115"/>
        <end position="137"/>
    </location>
</feature>
<feature type="transmembrane region" description="Helical" evidence="6">
    <location>
        <begin position="184"/>
        <end position="204"/>
    </location>
</feature>
<dbReference type="Pfam" id="PF10035">
    <property type="entry name" value="DUF2179"/>
    <property type="match status" value="1"/>
</dbReference>
<evidence type="ECO:0000256" key="4">
    <source>
        <dbReference type="ARBA" id="ARBA00022989"/>
    </source>
</evidence>